<organism evidence="1 2">
    <name type="scientific">Paramecium sonneborni</name>
    <dbReference type="NCBI Taxonomy" id="65129"/>
    <lineage>
        <taxon>Eukaryota</taxon>
        <taxon>Sar</taxon>
        <taxon>Alveolata</taxon>
        <taxon>Ciliophora</taxon>
        <taxon>Intramacronucleata</taxon>
        <taxon>Oligohymenophorea</taxon>
        <taxon>Peniculida</taxon>
        <taxon>Parameciidae</taxon>
        <taxon>Paramecium</taxon>
    </lineage>
</organism>
<evidence type="ECO:0000313" key="1">
    <source>
        <dbReference type="EMBL" id="CAD8077209.1"/>
    </source>
</evidence>
<dbReference type="Proteomes" id="UP000692954">
    <property type="component" value="Unassembled WGS sequence"/>
</dbReference>
<protein>
    <submittedName>
        <fullName evidence="1">Uncharacterized protein</fullName>
    </submittedName>
</protein>
<sequence length="64" mass="7773">MKMVIQLQICHQKLTIYFLLGIQQNQKLSQNREVIKEIIPLLLQKITYLIFKFNLSKIKFFNIY</sequence>
<evidence type="ECO:0000313" key="2">
    <source>
        <dbReference type="Proteomes" id="UP000692954"/>
    </source>
</evidence>
<keyword evidence="2" id="KW-1185">Reference proteome</keyword>
<proteinExistence type="predicted"/>
<dbReference type="AlphaFoldDB" id="A0A8S1MC24"/>
<gene>
    <name evidence="1" type="ORF">PSON_ATCC_30995.1.T0360011</name>
</gene>
<name>A0A8S1MC24_9CILI</name>
<reference evidence="1" key="1">
    <citation type="submission" date="2021-01" db="EMBL/GenBank/DDBJ databases">
        <authorList>
            <consortium name="Genoscope - CEA"/>
            <person name="William W."/>
        </authorList>
    </citation>
    <scope>NUCLEOTIDE SEQUENCE</scope>
</reference>
<comment type="caution">
    <text evidence="1">The sequence shown here is derived from an EMBL/GenBank/DDBJ whole genome shotgun (WGS) entry which is preliminary data.</text>
</comment>
<dbReference type="EMBL" id="CAJJDN010000036">
    <property type="protein sequence ID" value="CAD8077209.1"/>
    <property type="molecule type" value="Genomic_DNA"/>
</dbReference>
<accession>A0A8S1MC24</accession>